<gene>
    <name evidence="1" type="ORF">Vadar_008354</name>
</gene>
<keyword evidence="2" id="KW-1185">Reference proteome</keyword>
<organism evidence="1 2">
    <name type="scientific">Vaccinium darrowii</name>
    <dbReference type="NCBI Taxonomy" id="229202"/>
    <lineage>
        <taxon>Eukaryota</taxon>
        <taxon>Viridiplantae</taxon>
        <taxon>Streptophyta</taxon>
        <taxon>Embryophyta</taxon>
        <taxon>Tracheophyta</taxon>
        <taxon>Spermatophyta</taxon>
        <taxon>Magnoliopsida</taxon>
        <taxon>eudicotyledons</taxon>
        <taxon>Gunneridae</taxon>
        <taxon>Pentapetalae</taxon>
        <taxon>asterids</taxon>
        <taxon>Ericales</taxon>
        <taxon>Ericaceae</taxon>
        <taxon>Vaccinioideae</taxon>
        <taxon>Vaccinieae</taxon>
        <taxon>Vaccinium</taxon>
    </lineage>
</organism>
<evidence type="ECO:0000313" key="1">
    <source>
        <dbReference type="EMBL" id="KAH7845989.1"/>
    </source>
</evidence>
<reference evidence="1 2" key="1">
    <citation type="journal article" date="2021" name="Hortic Res">
        <title>High-quality reference genome and annotation aids understanding of berry development for evergreen blueberry (Vaccinium darrowii).</title>
        <authorList>
            <person name="Yu J."/>
            <person name="Hulse-Kemp A.M."/>
            <person name="Babiker E."/>
            <person name="Staton M."/>
        </authorList>
    </citation>
    <scope>NUCLEOTIDE SEQUENCE [LARGE SCALE GENOMIC DNA]</scope>
    <source>
        <strain evidence="2">cv. NJ 8807/NJ 8810</strain>
        <tissue evidence="1">Young leaf</tissue>
    </source>
</reference>
<dbReference type="EMBL" id="CM037155">
    <property type="protein sequence ID" value="KAH7845989.1"/>
    <property type="molecule type" value="Genomic_DNA"/>
</dbReference>
<sequence length="422" mass="47240">MATLFESTLPNLHTLSVSEAVSDKAHQDSMDEDEVVEQAHNSGTDDLDSVSKIHKTRQYIRIMQMAEKMPELFSTRGIVLEEEAGLQLIADCFVLRAGITLDIVRLDNFIRGKYHSRFPKLELSVVSLASYARVVKKAGNEMDLALVDLDGILSPTTISFLKKASIPGGNPLPDEVLQKVFDACDRLLVLSSAGKAVDALVDKITEFIAPNLFALLGSYITTKLIMHSGGLLALANIPGDNFSLLGPKNITNLRRFLAEMPQFDLLEDTDFVSRVRPGLEFSVYRSVAKGTTVAACIDRRKEDPTGETGRRLRDEIFMEIERWNKEPYYGEYEKKYKRCKDPISKLKQKKRNATMRKMLKIKELIEVERMGIVAHKEGCRKLVVHKFHRPSAAHEGNRHANVSKEKYYGSSDALPATSGPAE</sequence>
<accession>A0ACB7XXS5</accession>
<dbReference type="Proteomes" id="UP000828048">
    <property type="component" value="Chromosome 5"/>
</dbReference>
<name>A0ACB7XXS5_9ERIC</name>
<protein>
    <submittedName>
        <fullName evidence="1">Uncharacterized protein</fullName>
    </submittedName>
</protein>
<evidence type="ECO:0000313" key="2">
    <source>
        <dbReference type="Proteomes" id="UP000828048"/>
    </source>
</evidence>
<proteinExistence type="predicted"/>
<comment type="caution">
    <text evidence="1">The sequence shown here is derived from an EMBL/GenBank/DDBJ whole genome shotgun (WGS) entry which is preliminary data.</text>
</comment>